<comment type="caution">
    <text evidence="1">The sequence shown here is derived from an EMBL/GenBank/DDBJ whole genome shotgun (WGS) entry which is preliminary data.</text>
</comment>
<dbReference type="RefSeq" id="WP_190313692.1">
    <property type="nucleotide sequence ID" value="NZ_JACNYL010000002.1"/>
</dbReference>
<dbReference type="EMBL" id="JACNYL010000002">
    <property type="protein sequence ID" value="MBD1421992.1"/>
    <property type="molecule type" value="Genomic_DNA"/>
</dbReference>
<dbReference type="Proteomes" id="UP000651112">
    <property type="component" value="Unassembled WGS sequence"/>
</dbReference>
<keyword evidence="2" id="KW-1185">Reference proteome</keyword>
<name>A0ABR7XS57_9SPHI</name>
<proteinExistence type="predicted"/>
<accession>A0ABR7XS57</accession>
<sequence>MAKFNFLNLDQNVRSLMLSEINADIETDNFYVSERLNNTGKENYASFLIDSVTNSDEEAFEALVDLATHFNPTYLRQGKPVKMPSNASSLLCQSEFNRYYIRAVCAHAIANDISEVEIYRARESSWSRPESEAKIGNKISAQDLLDDLRSSVGVEPKLMPEVNSGLSVKIII</sequence>
<reference evidence="1 2" key="1">
    <citation type="submission" date="2020-08" db="EMBL/GenBank/DDBJ databases">
        <title>Sphingobacterium sp. DN00404 isolated from aquaculture water.</title>
        <authorList>
            <person name="Zhang M."/>
        </authorList>
    </citation>
    <scope>NUCLEOTIDE SEQUENCE [LARGE SCALE GENOMIC DNA]</scope>
    <source>
        <strain evidence="1 2">KCTC 42746</strain>
    </source>
</reference>
<evidence type="ECO:0000313" key="2">
    <source>
        <dbReference type="Proteomes" id="UP000651112"/>
    </source>
</evidence>
<gene>
    <name evidence="1" type="ORF">H8B21_10465</name>
</gene>
<organism evidence="1 2">
    <name type="scientific">Sphingobacterium chuzhouense</name>
    <dbReference type="NCBI Taxonomy" id="1742264"/>
    <lineage>
        <taxon>Bacteria</taxon>
        <taxon>Pseudomonadati</taxon>
        <taxon>Bacteroidota</taxon>
        <taxon>Sphingobacteriia</taxon>
        <taxon>Sphingobacteriales</taxon>
        <taxon>Sphingobacteriaceae</taxon>
        <taxon>Sphingobacterium</taxon>
    </lineage>
</organism>
<evidence type="ECO:0000313" key="1">
    <source>
        <dbReference type="EMBL" id="MBD1421992.1"/>
    </source>
</evidence>
<protein>
    <submittedName>
        <fullName evidence="1">Uncharacterized protein</fullName>
    </submittedName>
</protein>